<accession>A0A803VGP0</accession>
<feature type="binding site" evidence="10">
    <location>
        <position position="453"/>
    </location>
    <ligand>
        <name>pyridoxal 5'-phosphate</name>
        <dbReference type="ChEBI" id="CHEBI:597326"/>
    </ligand>
</feature>
<organism evidence="11 12">
    <name type="scientific">Ficedula albicollis</name>
    <name type="common">Collared flycatcher</name>
    <name type="synonym">Muscicapa albicollis</name>
    <dbReference type="NCBI Taxonomy" id="59894"/>
    <lineage>
        <taxon>Eukaryota</taxon>
        <taxon>Metazoa</taxon>
        <taxon>Chordata</taxon>
        <taxon>Craniata</taxon>
        <taxon>Vertebrata</taxon>
        <taxon>Euteleostomi</taxon>
        <taxon>Archelosauria</taxon>
        <taxon>Archosauria</taxon>
        <taxon>Dinosauria</taxon>
        <taxon>Saurischia</taxon>
        <taxon>Theropoda</taxon>
        <taxon>Coelurosauria</taxon>
        <taxon>Aves</taxon>
        <taxon>Neognathae</taxon>
        <taxon>Neoaves</taxon>
        <taxon>Telluraves</taxon>
        <taxon>Australaves</taxon>
        <taxon>Passeriformes</taxon>
        <taxon>Muscicapidae</taxon>
        <taxon>Ficedula</taxon>
    </lineage>
</organism>
<evidence type="ECO:0000256" key="6">
    <source>
        <dbReference type="ARBA" id="ARBA00022990"/>
    </source>
</evidence>
<feature type="binding site" evidence="10">
    <location>
        <position position="286"/>
    </location>
    <ligand>
        <name>pyridoxal 5'-phosphate</name>
        <dbReference type="ChEBI" id="CHEBI:597326"/>
    </ligand>
</feature>
<keyword evidence="3 10" id="KW-0662">Pyridine nucleotide biosynthesis</keyword>
<comment type="caution">
    <text evidence="10">Lacks conserved residue(s) required for the propagation of feature annotation.</text>
</comment>
<dbReference type="GO" id="GO:0042803">
    <property type="term" value="F:protein homodimerization activity"/>
    <property type="evidence" value="ECO:0007669"/>
    <property type="project" value="Ensembl"/>
</dbReference>
<dbReference type="Gene3D" id="3.90.1150.10">
    <property type="entry name" value="Aspartate Aminotransferase, domain 1"/>
    <property type="match status" value="1"/>
</dbReference>
<dbReference type="AlphaFoldDB" id="A0A803VGP0"/>
<dbReference type="GO" id="GO:0043420">
    <property type="term" value="P:anthranilate metabolic process"/>
    <property type="evidence" value="ECO:0007669"/>
    <property type="project" value="UniProtKB-UniRule"/>
</dbReference>
<keyword evidence="5 10" id="KW-0663">Pyridoxal phosphate</keyword>
<dbReference type="SUPFAM" id="SSF53383">
    <property type="entry name" value="PLP-dependent transferases"/>
    <property type="match status" value="1"/>
</dbReference>
<feature type="binding site" evidence="10">
    <location>
        <position position="398"/>
    </location>
    <ligand>
        <name>pyridoxal 5'-phosphate</name>
        <dbReference type="ChEBI" id="CHEBI:597326"/>
    </ligand>
</feature>
<dbReference type="GO" id="GO:0030429">
    <property type="term" value="F:kynureninase activity"/>
    <property type="evidence" value="ECO:0007669"/>
    <property type="project" value="UniProtKB-UniRule"/>
</dbReference>
<dbReference type="InterPro" id="IPR010111">
    <property type="entry name" value="Kynureninase"/>
</dbReference>
<dbReference type="UniPathway" id="UPA00253">
    <property type="reaction ID" value="UER00329"/>
</dbReference>
<comment type="function">
    <text evidence="9">Catalyzes the cleavage of L-kynurenine (L-Kyn) and L-3-hydroxykynurenine (L-3OHKyn) into anthranilic acid (AA) and 3-hydroxyanthranilic acid (3-OHAA), respectively. Has a preference for the L-3-hydroxy form. Also has cysteine-conjugate-beta-lyase activity.</text>
</comment>
<comment type="cofactor">
    <cofactor evidence="1 10">
        <name>pyridoxal 5'-phosphate</name>
        <dbReference type="ChEBI" id="CHEBI:597326"/>
    </cofactor>
</comment>
<sequence>MEEGCLLNLIRALNFAMMTKGKIIVGEIITCTPGFLLTRRWCGWWGQSLGSQARDCGCFSMQQGVFAQEFHHALPGTAADHRTTWFYCRGEKMSFLCKITFSTIALLDMKGGEKLLLFKYCVWRGKRLCSHNKPNDSRLKQVKLNDLKMDPSSPVLPSSILEQTALQLGCSPTDKKLAFHLDEKDELKHLRECFYIPKVKDLPPTDLALVNGEESCVYFVGNSLGLQPRKVRTYLDEELDKWARTGVHGHFNGQRPWALADECILDPMAELVGAKRQEIALMNGLTVNLHLLMLSFFKPTSRRYKILLEARAFPSDHYAVESQLQLHGLDVEKSMLLLQPRQGEETLRTEDILAVIEKEGDSIAVILFSGVQYYTGQLFDIPRITKAGQKKGCLVGFDLAHAVGNVELHLHDWGVDFACWCSYKYLNSGAGGLAGAYIHEKHSKSIKPALIGWWGHDFKTRFLMENKLQLSEGINGFRLSNPPILLVCALHASLEVFSQTTMKTLRRKSILLTGYLEYLIKHYYSEDKANPEKPFVRIITPSQIEERGCQLTLSFSLPIKYVFKELEKRGVACDMREPNALRVAPVPLYNSFRDVHRFIEILGSAITSSKQTANNTVLSGSY</sequence>
<dbReference type="InterPro" id="IPR015424">
    <property type="entry name" value="PyrdxlP-dep_Trfase"/>
</dbReference>
<dbReference type="HAMAP" id="MF_01970">
    <property type="entry name" value="Kynureninase"/>
    <property type="match status" value="1"/>
</dbReference>
<feature type="binding site" evidence="10">
    <location>
        <position position="285"/>
    </location>
    <ligand>
        <name>pyridoxal 5'-phosphate</name>
        <dbReference type="ChEBI" id="CHEBI:597326"/>
    </ligand>
</feature>
<dbReference type="EC" id="3.7.1.3" evidence="10"/>
<keyword evidence="6" id="KW-0007">Acetylation</keyword>
<evidence type="ECO:0000313" key="12">
    <source>
        <dbReference type="Proteomes" id="UP000016665"/>
    </source>
</evidence>
<dbReference type="GO" id="GO:0034516">
    <property type="term" value="P:response to vitamin B6"/>
    <property type="evidence" value="ECO:0007669"/>
    <property type="project" value="Ensembl"/>
</dbReference>
<reference evidence="11" key="3">
    <citation type="submission" date="2025-09" db="UniProtKB">
        <authorList>
            <consortium name="Ensembl"/>
        </authorList>
    </citation>
    <scope>IDENTIFICATION</scope>
</reference>
<evidence type="ECO:0000256" key="3">
    <source>
        <dbReference type="ARBA" id="ARBA00022642"/>
    </source>
</evidence>
<dbReference type="Ensembl" id="ENSFALT00000034441.1">
    <property type="protein sequence ID" value="ENSFALP00000021896.1"/>
    <property type="gene ID" value="ENSFALG00000013835.2"/>
</dbReference>
<dbReference type="GO" id="GO:0019805">
    <property type="term" value="P:quinolinate biosynthetic process"/>
    <property type="evidence" value="ECO:0007669"/>
    <property type="project" value="UniProtKB-UniRule"/>
</dbReference>
<dbReference type="Pfam" id="PF22580">
    <property type="entry name" value="KYNU_C"/>
    <property type="match status" value="1"/>
</dbReference>
<protein>
    <recommendedName>
        <fullName evidence="10">Kynureninase</fullName>
        <ecNumber evidence="10">3.7.1.3</ecNumber>
    </recommendedName>
    <alternativeName>
        <fullName evidence="10">L-kynurenine hydrolase</fullName>
    </alternativeName>
</protein>
<dbReference type="Proteomes" id="UP000016665">
    <property type="component" value="Chromosome 7"/>
</dbReference>
<dbReference type="GO" id="GO:0030170">
    <property type="term" value="F:pyridoxal phosphate binding"/>
    <property type="evidence" value="ECO:0007669"/>
    <property type="project" value="UniProtKB-UniRule"/>
</dbReference>
<gene>
    <name evidence="10 11" type="primary">KYNU</name>
</gene>
<dbReference type="GO" id="GO:0019441">
    <property type="term" value="P:L-tryptophan catabolic process to kynurenine"/>
    <property type="evidence" value="ECO:0007669"/>
    <property type="project" value="TreeGrafter"/>
</dbReference>
<evidence type="ECO:0000256" key="8">
    <source>
        <dbReference type="ARBA" id="ARBA00051308"/>
    </source>
</evidence>
<dbReference type="FunFam" id="3.90.1150.10:FF:000203">
    <property type="entry name" value="Kynureninase"/>
    <property type="match status" value="1"/>
</dbReference>
<dbReference type="GO" id="GO:0005739">
    <property type="term" value="C:mitochondrion"/>
    <property type="evidence" value="ECO:0007669"/>
    <property type="project" value="Ensembl"/>
</dbReference>
<comment type="catalytic activity">
    <reaction evidence="8 10">
        <text>L-kynurenine + H2O = anthranilate + L-alanine + H(+)</text>
        <dbReference type="Rhea" id="RHEA:16813"/>
        <dbReference type="ChEBI" id="CHEBI:15377"/>
        <dbReference type="ChEBI" id="CHEBI:15378"/>
        <dbReference type="ChEBI" id="CHEBI:16567"/>
        <dbReference type="ChEBI" id="CHEBI:57959"/>
        <dbReference type="ChEBI" id="CHEBI:57972"/>
        <dbReference type="EC" id="3.7.1.3"/>
    </reaction>
</comment>
<comment type="subunit">
    <text evidence="10">Homodimer.</text>
</comment>
<comment type="subcellular location">
    <subcellularLocation>
        <location evidence="10">Cytoplasm</location>
    </subcellularLocation>
</comment>
<evidence type="ECO:0000256" key="2">
    <source>
        <dbReference type="ARBA" id="ARBA00022490"/>
    </source>
</evidence>
<feature type="binding site" evidence="10">
    <location>
        <begin position="313"/>
        <end position="316"/>
    </location>
    <ligand>
        <name>pyridoxal 5'-phosphate</name>
        <dbReference type="ChEBI" id="CHEBI:597326"/>
    </ligand>
</feature>
<dbReference type="GeneTree" id="ENSGT00390000008033"/>
<keyword evidence="4 10" id="KW-0378">Hydrolase</keyword>
<proteinExistence type="inferred from homology"/>
<evidence type="ECO:0000256" key="7">
    <source>
        <dbReference type="ARBA" id="ARBA00050219"/>
    </source>
</evidence>
<dbReference type="InterPro" id="IPR015421">
    <property type="entry name" value="PyrdxlP-dep_Trfase_major"/>
</dbReference>
<dbReference type="GO" id="GO:0005829">
    <property type="term" value="C:cytosol"/>
    <property type="evidence" value="ECO:0007669"/>
    <property type="project" value="Ensembl"/>
</dbReference>
<dbReference type="FunFam" id="3.40.640.10:FF:000031">
    <property type="entry name" value="Kynureninase"/>
    <property type="match status" value="1"/>
</dbReference>
<feature type="binding site" evidence="10">
    <location>
        <position position="369"/>
    </location>
    <ligand>
        <name>pyridoxal 5'-phosphate</name>
        <dbReference type="ChEBI" id="CHEBI:597326"/>
    </ligand>
</feature>
<dbReference type="Gene3D" id="3.40.640.10">
    <property type="entry name" value="Type I PLP-dependent aspartate aminotransferase-like (Major domain)"/>
    <property type="match status" value="1"/>
</dbReference>
<dbReference type="UniPathway" id="UPA00334">
    <property type="reaction ID" value="UER00455"/>
</dbReference>
<dbReference type="GO" id="GO:0034354">
    <property type="term" value="P:'de novo' NAD+ biosynthetic process from L-tryptophan"/>
    <property type="evidence" value="ECO:0007669"/>
    <property type="project" value="UniProtKB-UniRule"/>
</dbReference>
<dbReference type="InterPro" id="IPR015422">
    <property type="entry name" value="PyrdxlP-dep_Trfase_small"/>
</dbReference>
<comment type="pathway">
    <text evidence="10">Amino-acid degradation; L-kynurenine degradation; L-alanine and anthranilate from L-kynurenine: step 1/1.</text>
</comment>
<feature type="modified residue" description="N6-(pyridoxal phosphate)lysine" evidence="10">
    <location>
        <position position="424"/>
    </location>
</feature>
<feature type="binding site" evidence="10">
    <location>
        <position position="401"/>
    </location>
    <ligand>
        <name>pyridoxal 5'-phosphate</name>
        <dbReference type="ChEBI" id="CHEBI:597326"/>
    </ligand>
</feature>
<comment type="similarity">
    <text evidence="10">Belongs to the kynureninase family.</text>
</comment>
<evidence type="ECO:0000256" key="4">
    <source>
        <dbReference type="ARBA" id="ARBA00022801"/>
    </source>
</evidence>
<feature type="binding site" evidence="10">
    <location>
        <position position="423"/>
    </location>
    <ligand>
        <name>pyridoxal 5'-phosphate</name>
        <dbReference type="ChEBI" id="CHEBI:597326"/>
    </ligand>
</feature>
<evidence type="ECO:0000256" key="5">
    <source>
        <dbReference type="ARBA" id="ARBA00022898"/>
    </source>
</evidence>
<dbReference type="GO" id="GO:0005654">
    <property type="term" value="C:nucleoplasm"/>
    <property type="evidence" value="ECO:0007669"/>
    <property type="project" value="Ensembl"/>
</dbReference>
<reference evidence="11 12" key="1">
    <citation type="journal article" date="2012" name="Nature">
        <title>The genomic landscape of species divergence in Ficedula flycatchers.</title>
        <authorList>
            <person name="Ellegren H."/>
            <person name="Smeds L."/>
            <person name="Burri R."/>
            <person name="Olason P.I."/>
            <person name="Backstrom N."/>
            <person name="Kawakami T."/>
            <person name="Kunstner A."/>
            <person name="Makinen H."/>
            <person name="Nadachowska-Brzyska K."/>
            <person name="Qvarnstrom A."/>
            <person name="Uebbing S."/>
            <person name="Wolf J.B."/>
        </authorList>
    </citation>
    <scope>NUCLEOTIDE SEQUENCE [LARGE SCALE GENOMIC DNA]</scope>
</reference>
<reference evidence="11" key="2">
    <citation type="submission" date="2025-08" db="UniProtKB">
        <authorList>
            <consortium name="Ensembl"/>
        </authorList>
    </citation>
    <scope>IDENTIFICATION</scope>
</reference>
<keyword evidence="12" id="KW-1185">Reference proteome</keyword>
<keyword evidence="2 10" id="KW-0963">Cytoplasm</keyword>
<evidence type="ECO:0000313" key="11">
    <source>
        <dbReference type="Ensembl" id="ENSFALP00000021896.1"/>
    </source>
</evidence>
<comment type="pathway">
    <text evidence="10">Cofactor biosynthesis; NAD(+) biosynthesis; quinolinate from L-kynurenine: step 2/3.</text>
</comment>
<feature type="binding site" evidence="10">
    <location>
        <position position="481"/>
    </location>
    <ligand>
        <name>pyridoxal 5'-phosphate</name>
        <dbReference type="ChEBI" id="CHEBI:597326"/>
    </ligand>
</feature>
<dbReference type="GO" id="GO:0097053">
    <property type="term" value="P:L-kynurenine catabolic process"/>
    <property type="evidence" value="ECO:0007669"/>
    <property type="project" value="UniProtKB-UniRule"/>
</dbReference>
<comment type="catalytic activity">
    <reaction evidence="7">
        <text>3-hydroxy-L-kynurenine + H2O = 3-hydroxyanthranilate + L-alanine + H(+)</text>
        <dbReference type="Rhea" id="RHEA:25143"/>
        <dbReference type="ChEBI" id="CHEBI:15377"/>
        <dbReference type="ChEBI" id="CHEBI:15378"/>
        <dbReference type="ChEBI" id="CHEBI:36559"/>
        <dbReference type="ChEBI" id="CHEBI:57972"/>
        <dbReference type="ChEBI" id="CHEBI:58125"/>
        <dbReference type="EC" id="3.7.1.3"/>
    </reaction>
</comment>
<dbReference type="PANTHER" id="PTHR14084:SF0">
    <property type="entry name" value="KYNURENINASE"/>
    <property type="match status" value="1"/>
</dbReference>
<dbReference type="PANTHER" id="PTHR14084">
    <property type="entry name" value="KYNURENINASE"/>
    <property type="match status" value="1"/>
</dbReference>
<evidence type="ECO:0000256" key="10">
    <source>
        <dbReference type="HAMAP-Rule" id="MF_03017"/>
    </source>
</evidence>
<evidence type="ECO:0000256" key="9">
    <source>
        <dbReference type="ARBA" id="ARBA00054033"/>
    </source>
</evidence>
<evidence type="ECO:0000256" key="1">
    <source>
        <dbReference type="ARBA" id="ARBA00001933"/>
    </source>
</evidence>
<name>A0A803VGP0_FICAL</name>
<dbReference type="GO" id="GO:0034341">
    <property type="term" value="P:response to type II interferon"/>
    <property type="evidence" value="ECO:0007669"/>
    <property type="project" value="Ensembl"/>
</dbReference>
<dbReference type="NCBIfam" id="TIGR01814">
    <property type="entry name" value="kynureninase"/>
    <property type="match status" value="1"/>
</dbReference>